<evidence type="ECO:0000313" key="5">
    <source>
        <dbReference type="EMBL" id="KAK0640621.1"/>
    </source>
</evidence>
<proteinExistence type="predicted"/>
<feature type="domain" description="Rhodanese" evidence="4">
    <location>
        <begin position="206"/>
        <end position="315"/>
    </location>
</feature>
<dbReference type="GO" id="GO:0004792">
    <property type="term" value="F:thiosulfate-cyanide sulfurtransferase activity"/>
    <property type="evidence" value="ECO:0007669"/>
    <property type="project" value="TreeGrafter"/>
</dbReference>
<dbReference type="EMBL" id="JAULSV010000006">
    <property type="protein sequence ID" value="KAK0640621.1"/>
    <property type="molecule type" value="Genomic_DNA"/>
</dbReference>
<feature type="chain" id="PRO_5041466484" evidence="3">
    <location>
        <begin position="24"/>
        <end position="318"/>
    </location>
</feature>
<dbReference type="PROSITE" id="PS50206">
    <property type="entry name" value="RHODANESE_3"/>
    <property type="match status" value="2"/>
</dbReference>
<accession>A0AA39XUT5</accession>
<comment type="caution">
    <text evidence="5">The sequence shown here is derived from an EMBL/GenBank/DDBJ whole genome shotgun (WGS) entry which is preliminary data.</text>
</comment>
<dbReference type="Gene3D" id="3.40.250.10">
    <property type="entry name" value="Rhodanese-like domain"/>
    <property type="match status" value="2"/>
</dbReference>
<keyword evidence="1" id="KW-0808">Transferase</keyword>
<reference evidence="5" key="1">
    <citation type="submission" date="2023-06" db="EMBL/GenBank/DDBJ databases">
        <title>Genome-scale phylogeny and comparative genomics of the fungal order Sordariales.</title>
        <authorList>
            <consortium name="Lawrence Berkeley National Laboratory"/>
            <person name="Hensen N."/>
            <person name="Bonometti L."/>
            <person name="Westerberg I."/>
            <person name="Brannstrom I.O."/>
            <person name="Guillou S."/>
            <person name="Cros-Aarteil S."/>
            <person name="Calhoun S."/>
            <person name="Haridas S."/>
            <person name="Kuo A."/>
            <person name="Mondo S."/>
            <person name="Pangilinan J."/>
            <person name="Riley R."/>
            <person name="Labutti K."/>
            <person name="Andreopoulos B."/>
            <person name="Lipzen A."/>
            <person name="Chen C."/>
            <person name="Yanf M."/>
            <person name="Daum C."/>
            <person name="Ng V."/>
            <person name="Clum A."/>
            <person name="Steindorff A."/>
            <person name="Ohm R."/>
            <person name="Martin F."/>
            <person name="Silar P."/>
            <person name="Natvig D."/>
            <person name="Lalanne C."/>
            <person name="Gautier V."/>
            <person name="Ament-Velasquez S.L."/>
            <person name="Kruys A."/>
            <person name="Hutchinson M.I."/>
            <person name="Powell A.J."/>
            <person name="Barry K."/>
            <person name="Miller A.N."/>
            <person name="Grigoriev I.V."/>
            <person name="Debuchy R."/>
            <person name="Gladieux P."/>
            <person name="Thoren M.H."/>
            <person name="Johannesson H."/>
        </authorList>
    </citation>
    <scope>NUCLEOTIDE SEQUENCE</scope>
    <source>
        <strain evidence="5">SMH2532-1</strain>
    </source>
</reference>
<evidence type="ECO:0000256" key="1">
    <source>
        <dbReference type="ARBA" id="ARBA00022679"/>
    </source>
</evidence>
<feature type="signal peptide" evidence="3">
    <location>
        <begin position="1"/>
        <end position="23"/>
    </location>
</feature>
<dbReference type="InterPro" id="IPR036873">
    <property type="entry name" value="Rhodanese-like_dom_sf"/>
</dbReference>
<dbReference type="PANTHER" id="PTHR11364">
    <property type="entry name" value="THIOSULFATE SULFERTANSFERASE"/>
    <property type="match status" value="1"/>
</dbReference>
<dbReference type="InterPro" id="IPR045078">
    <property type="entry name" value="TST/MPST-like"/>
</dbReference>
<dbReference type="SUPFAM" id="SSF52821">
    <property type="entry name" value="Rhodanese/Cell cycle control phosphatase"/>
    <property type="match status" value="2"/>
</dbReference>
<evidence type="ECO:0000256" key="2">
    <source>
        <dbReference type="ARBA" id="ARBA00022737"/>
    </source>
</evidence>
<dbReference type="Pfam" id="PF00581">
    <property type="entry name" value="Rhodanese"/>
    <property type="match status" value="2"/>
</dbReference>
<gene>
    <name evidence="5" type="ORF">B0T16DRAFT_393052</name>
</gene>
<evidence type="ECO:0000313" key="6">
    <source>
        <dbReference type="Proteomes" id="UP001174936"/>
    </source>
</evidence>
<keyword evidence="6" id="KW-1185">Reference proteome</keyword>
<dbReference type="InterPro" id="IPR001763">
    <property type="entry name" value="Rhodanese-like_dom"/>
</dbReference>
<dbReference type="SMART" id="SM00450">
    <property type="entry name" value="RHOD"/>
    <property type="match status" value="2"/>
</dbReference>
<protein>
    <submittedName>
        <fullName evidence="5">Rhodanese-like domain-containing protein</fullName>
    </submittedName>
</protein>
<evidence type="ECO:0000259" key="4">
    <source>
        <dbReference type="PROSITE" id="PS50206"/>
    </source>
</evidence>
<feature type="domain" description="Rhodanese" evidence="4">
    <location>
        <begin position="55"/>
        <end position="173"/>
    </location>
</feature>
<dbReference type="Proteomes" id="UP001174936">
    <property type="component" value="Unassembled WGS sequence"/>
</dbReference>
<keyword evidence="3" id="KW-0732">Signal</keyword>
<dbReference type="PANTHER" id="PTHR11364:SF27">
    <property type="entry name" value="SULFURTRANSFERASE"/>
    <property type="match status" value="1"/>
</dbReference>
<keyword evidence="2" id="KW-0677">Repeat</keyword>
<organism evidence="5 6">
    <name type="scientific">Cercophora newfieldiana</name>
    <dbReference type="NCBI Taxonomy" id="92897"/>
    <lineage>
        <taxon>Eukaryota</taxon>
        <taxon>Fungi</taxon>
        <taxon>Dikarya</taxon>
        <taxon>Ascomycota</taxon>
        <taxon>Pezizomycotina</taxon>
        <taxon>Sordariomycetes</taxon>
        <taxon>Sordariomycetidae</taxon>
        <taxon>Sordariales</taxon>
        <taxon>Lasiosphaeriaceae</taxon>
        <taxon>Cercophora</taxon>
    </lineage>
</organism>
<dbReference type="AlphaFoldDB" id="A0AA39XUT5"/>
<sequence length="318" mass="33514">MVVHRRLGALLGASLLTATTVFAAPHSAHNRHPPSSLPAIVSTTWLTENLPSSTTNTNLVLIDLRDAQSYAAGHVPSSISIPFQGTAFWQSNGPDQTLVMPSAEVASETLSKAGITVDTEVVLVPDAAVLPSHMAMATRAAATLRYAGIPIANIAILDGGYPAWSSAKLPVSTAAATTPKTSNFTSKIDASFVVERDYVRAHIGKASEGVVLIDARTAADYRAGHIESAFSLPTVDIWNAGGIWKSAQELQKMFEAAVGTAPVATSKGEVVVYCRTGMLATAWVYALANVLGFEDVKLYDGSMEDWLKHGEAVTGPQV</sequence>
<name>A0AA39XUT5_9PEZI</name>
<evidence type="ECO:0000256" key="3">
    <source>
        <dbReference type="SAM" id="SignalP"/>
    </source>
</evidence>